<evidence type="ECO:0000313" key="2">
    <source>
        <dbReference type="Proteomes" id="UP000320672"/>
    </source>
</evidence>
<gene>
    <name evidence="1" type="ORF">FF011L_26550</name>
</gene>
<dbReference type="RefSeq" id="WP_145351972.1">
    <property type="nucleotide sequence ID" value="NZ_CP036262.1"/>
</dbReference>
<dbReference type="KEGG" id="rml:FF011L_26550"/>
<sequence>MIRPNHKIDQLSVDEKIAAACHDAGEQAVLRAERTGTDVIVWRDGKIVRLSASEARAELSQNSDRPKNNG</sequence>
<dbReference type="Proteomes" id="UP000320672">
    <property type="component" value="Chromosome"/>
</dbReference>
<evidence type="ECO:0000313" key="1">
    <source>
        <dbReference type="EMBL" id="QDS93879.1"/>
    </source>
</evidence>
<proteinExistence type="predicted"/>
<name>A0A517MG69_9BACT</name>
<dbReference type="AlphaFoldDB" id="A0A517MG69"/>
<accession>A0A517MG69</accession>
<dbReference type="OrthoDB" id="286427at2"/>
<organism evidence="1 2">
    <name type="scientific">Roseimaritima multifibrata</name>
    <dbReference type="NCBI Taxonomy" id="1930274"/>
    <lineage>
        <taxon>Bacteria</taxon>
        <taxon>Pseudomonadati</taxon>
        <taxon>Planctomycetota</taxon>
        <taxon>Planctomycetia</taxon>
        <taxon>Pirellulales</taxon>
        <taxon>Pirellulaceae</taxon>
        <taxon>Roseimaritima</taxon>
    </lineage>
</organism>
<keyword evidence="2" id="KW-1185">Reference proteome</keyword>
<reference evidence="1 2" key="1">
    <citation type="submission" date="2019-02" db="EMBL/GenBank/DDBJ databases">
        <title>Deep-cultivation of Planctomycetes and their phenomic and genomic characterization uncovers novel biology.</title>
        <authorList>
            <person name="Wiegand S."/>
            <person name="Jogler M."/>
            <person name="Boedeker C."/>
            <person name="Pinto D."/>
            <person name="Vollmers J."/>
            <person name="Rivas-Marin E."/>
            <person name="Kohn T."/>
            <person name="Peeters S.H."/>
            <person name="Heuer A."/>
            <person name="Rast P."/>
            <person name="Oberbeckmann S."/>
            <person name="Bunk B."/>
            <person name="Jeske O."/>
            <person name="Meyerdierks A."/>
            <person name="Storesund J.E."/>
            <person name="Kallscheuer N."/>
            <person name="Luecker S."/>
            <person name="Lage O.M."/>
            <person name="Pohl T."/>
            <person name="Merkel B.J."/>
            <person name="Hornburger P."/>
            <person name="Mueller R.-W."/>
            <person name="Bruemmer F."/>
            <person name="Labrenz M."/>
            <person name="Spormann A.M."/>
            <person name="Op den Camp H."/>
            <person name="Overmann J."/>
            <person name="Amann R."/>
            <person name="Jetten M.S.M."/>
            <person name="Mascher T."/>
            <person name="Medema M.H."/>
            <person name="Devos D.P."/>
            <person name="Kaster A.-K."/>
            <person name="Ovreas L."/>
            <person name="Rohde M."/>
            <person name="Galperin M.Y."/>
            <person name="Jogler C."/>
        </authorList>
    </citation>
    <scope>NUCLEOTIDE SEQUENCE [LARGE SCALE GENOMIC DNA]</scope>
    <source>
        <strain evidence="1 2">FF011L</strain>
    </source>
</reference>
<dbReference type="EMBL" id="CP036262">
    <property type="protein sequence ID" value="QDS93879.1"/>
    <property type="molecule type" value="Genomic_DNA"/>
</dbReference>
<protein>
    <submittedName>
        <fullName evidence="1">Uncharacterized protein</fullName>
    </submittedName>
</protein>